<evidence type="ECO:0000256" key="2">
    <source>
        <dbReference type="SAM" id="Phobius"/>
    </source>
</evidence>
<keyword evidence="2" id="KW-1133">Transmembrane helix</keyword>
<name>A0ABS2DPP1_9BURK</name>
<evidence type="ECO:0000256" key="1">
    <source>
        <dbReference type="SAM" id="Coils"/>
    </source>
</evidence>
<comment type="caution">
    <text evidence="3">The sequence shown here is derived from an EMBL/GenBank/DDBJ whole genome shotgun (WGS) entry which is preliminary data.</text>
</comment>
<keyword evidence="2" id="KW-0472">Membrane</keyword>
<keyword evidence="4" id="KW-1185">Reference proteome</keyword>
<proteinExistence type="predicted"/>
<organism evidence="3 4">
    <name type="scientific">Sutterella massiliensis</name>
    <dbReference type="NCBI Taxonomy" id="1816689"/>
    <lineage>
        <taxon>Bacteria</taxon>
        <taxon>Pseudomonadati</taxon>
        <taxon>Pseudomonadota</taxon>
        <taxon>Betaproteobacteria</taxon>
        <taxon>Burkholderiales</taxon>
        <taxon>Sutterellaceae</taxon>
        <taxon>Sutterella</taxon>
    </lineage>
</organism>
<dbReference type="Proteomes" id="UP000715095">
    <property type="component" value="Unassembled WGS sequence"/>
</dbReference>
<accession>A0ABS2DPP1</accession>
<keyword evidence="2" id="KW-0812">Transmembrane</keyword>
<gene>
    <name evidence="3" type="ORF">H6A60_02050</name>
</gene>
<dbReference type="EMBL" id="JACJJC010000002">
    <property type="protein sequence ID" value="MBM6703290.1"/>
    <property type="molecule type" value="Genomic_DNA"/>
</dbReference>
<reference evidence="3 4" key="1">
    <citation type="journal article" date="2021" name="Sci. Rep.">
        <title>The distribution of antibiotic resistance genes in chicken gut microbiota commensals.</title>
        <authorList>
            <person name="Juricova H."/>
            <person name="Matiasovicova J."/>
            <person name="Kubasova T."/>
            <person name="Cejkova D."/>
            <person name="Rychlik I."/>
        </authorList>
    </citation>
    <scope>NUCLEOTIDE SEQUENCE [LARGE SCALE GENOMIC DNA]</scope>
    <source>
        <strain evidence="3 4">An829</strain>
    </source>
</reference>
<protein>
    <submittedName>
        <fullName evidence="3">DUF3426 domain-containing protein</fullName>
    </submittedName>
</protein>
<sequence>MAKILRCPACGALWRLTGETLPARCRCGQCGTVFSTDKAETAEVDDEKLKARIAEREAQLAREEARRAREAAQAREGEALMTKIAADMSSFEGGAAPEAAAAAKGLHAEPPADMPEVRPTKSGSAIGRFFAVLFGIAALLAIGVCAALYFHEPILKSVPYLRPVYEKVCTQAPCPGFVWAQPKAFEGTAEVVLGETADLKRPDVRITLRNTSAHPQRMPIIELKILDPAGDTIVQRILEPAEYGIATQPAVLPAGETVDVLVHVETPLPYDAAGASVSPVELQ</sequence>
<feature type="transmembrane region" description="Helical" evidence="2">
    <location>
        <begin position="129"/>
        <end position="150"/>
    </location>
</feature>
<evidence type="ECO:0000313" key="3">
    <source>
        <dbReference type="EMBL" id="MBM6703290.1"/>
    </source>
</evidence>
<dbReference type="InterPro" id="IPR021834">
    <property type="entry name" value="DUF3426"/>
</dbReference>
<feature type="coiled-coil region" evidence="1">
    <location>
        <begin position="44"/>
        <end position="78"/>
    </location>
</feature>
<dbReference type="Pfam" id="PF11906">
    <property type="entry name" value="DUF3426"/>
    <property type="match status" value="1"/>
</dbReference>
<dbReference type="RefSeq" id="WP_205101763.1">
    <property type="nucleotide sequence ID" value="NZ_JACJJC010000002.1"/>
</dbReference>
<evidence type="ECO:0000313" key="4">
    <source>
        <dbReference type="Proteomes" id="UP000715095"/>
    </source>
</evidence>
<keyword evidence="1" id="KW-0175">Coiled coil</keyword>